<evidence type="ECO:0000256" key="2">
    <source>
        <dbReference type="PIRSR" id="PIRSR605754-1"/>
    </source>
</evidence>
<dbReference type="RefSeq" id="WP_078784879.1">
    <property type="nucleotide sequence ID" value="NZ_FUYF01000011.1"/>
</dbReference>
<feature type="active site" description="Proton donor/acceptor" evidence="2">
    <location>
        <position position="135"/>
    </location>
</feature>
<sequence length="253" mass="26911">MPDRAARLARLGTRLVSALAGLLMLALLAFGGFALWQDAALRRGAFVGAELLQYKPAAPAADNPTLAGLQTVNPDVCGWLTVDGTGIDYPVVQGATNMDYVNRDVYGDFSLSGAIFLDSRCAADLTDPYTVIYGHHMDNSAMFGDVARFAEADYFAAHPAGSISLPNAAYTIELFACVVTDAYDTAIYTPERYPDDVGALLDYAAAQAVQQRDIGVTAQDRLVALSTCAGSETNGRVVVLGRLCPLKEGDEMQ</sequence>
<dbReference type="STRING" id="745368.SAMN02745178_01981"/>
<proteinExistence type="predicted"/>
<dbReference type="SUPFAM" id="SSF63817">
    <property type="entry name" value="Sortase"/>
    <property type="match status" value="1"/>
</dbReference>
<dbReference type="CDD" id="cd05826">
    <property type="entry name" value="Sortase_B"/>
    <property type="match status" value="1"/>
</dbReference>
<keyword evidence="1" id="KW-0378">Hydrolase</keyword>
<dbReference type="InterPro" id="IPR023365">
    <property type="entry name" value="Sortase_dom-sf"/>
</dbReference>
<organism evidence="3 4">
    <name type="scientific">Gemmiger formicilis</name>
    <dbReference type="NCBI Taxonomy" id="745368"/>
    <lineage>
        <taxon>Bacteria</taxon>
        <taxon>Bacillati</taxon>
        <taxon>Bacillota</taxon>
        <taxon>Clostridia</taxon>
        <taxon>Eubacteriales</taxon>
        <taxon>Gemmiger</taxon>
    </lineage>
</organism>
<gene>
    <name evidence="3" type="ORF">SAMN02745178_01981</name>
</gene>
<dbReference type="Pfam" id="PF04203">
    <property type="entry name" value="Sortase"/>
    <property type="match status" value="1"/>
</dbReference>
<protein>
    <submittedName>
        <fullName evidence="3">Sortase B</fullName>
    </submittedName>
</protein>
<evidence type="ECO:0000313" key="3">
    <source>
        <dbReference type="EMBL" id="SKA89903.1"/>
    </source>
</evidence>
<dbReference type="Gene3D" id="2.40.260.10">
    <property type="entry name" value="Sortase"/>
    <property type="match status" value="1"/>
</dbReference>
<reference evidence="3 4" key="1">
    <citation type="submission" date="2017-02" db="EMBL/GenBank/DDBJ databases">
        <authorList>
            <person name="Peterson S.W."/>
        </authorList>
    </citation>
    <scope>NUCLEOTIDE SEQUENCE [LARGE SCALE GENOMIC DNA]</scope>
    <source>
        <strain evidence="3 4">ATCC 27749</strain>
    </source>
</reference>
<dbReference type="InterPro" id="IPR009835">
    <property type="entry name" value="SrtB"/>
</dbReference>
<name>A0A1T4XKG9_9FIRM</name>
<evidence type="ECO:0000256" key="1">
    <source>
        <dbReference type="ARBA" id="ARBA00022801"/>
    </source>
</evidence>
<dbReference type="InterPro" id="IPR005754">
    <property type="entry name" value="Sortase"/>
</dbReference>
<dbReference type="EMBL" id="FUYF01000011">
    <property type="protein sequence ID" value="SKA89903.1"/>
    <property type="molecule type" value="Genomic_DNA"/>
</dbReference>
<dbReference type="AlphaFoldDB" id="A0A1T4XKG9"/>
<keyword evidence="4" id="KW-1185">Reference proteome</keyword>
<feature type="active site" description="Acyl-thioester intermediate" evidence="2">
    <location>
        <position position="228"/>
    </location>
</feature>
<dbReference type="GeneID" id="93338431"/>
<dbReference type="NCBIfam" id="TIGR03064">
    <property type="entry name" value="sortase_srtB"/>
    <property type="match status" value="1"/>
</dbReference>
<accession>A0A1T4XKG9</accession>
<dbReference type="Proteomes" id="UP000190286">
    <property type="component" value="Unassembled WGS sequence"/>
</dbReference>
<dbReference type="OrthoDB" id="9806013at2"/>
<dbReference type="GO" id="GO:0016787">
    <property type="term" value="F:hydrolase activity"/>
    <property type="evidence" value="ECO:0007669"/>
    <property type="project" value="UniProtKB-KW"/>
</dbReference>
<evidence type="ECO:0000313" key="4">
    <source>
        <dbReference type="Proteomes" id="UP000190286"/>
    </source>
</evidence>